<evidence type="ECO:0000256" key="1">
    <source>
        <dbReference type="ARBA" id="ARBA00022729"/>
    </source>
</evidence>
<evidence type="ECO:0000259" key="4">
    <source>
        <dbReference type="Pfam" id="PF01551"/>
    </source>
</evidence>
<keyword evidence="3" id="KW-0812">Transmembrane</keyword>
<keyword evidence="3" id="KW-0472">Membrane</keyword>
<dbReference type="PANTHER" id="PTHR21666:SF289">
    <property type="entry name" value="L-ALA--D-GLU ENDOPEPTIDASE"/>
    <property type="match status" value="1"/>
</dbReference>
<accession>A0A1F7FF78</accession>
<dbReference type="Proteomes" id="UP000179243">
    <property type="component" value="Unassembled WGS sequence"/>
</dbReference>
<feature type="transmembrane region" description="Helical" evidence="3">
    <location>
        <begin position="36"/>
        <end position="54"/>
    </location>
</feature>
<dbReference type="Pfam" id="PF01551">
    <property type="entry name" value="Peptidase_M23"/>
    <property type="match status" value="1"/>
</dbReference>
<dbReference type="InterPro" id="IPR016047">
    <property type="entry name" value="M23ase_b-sheet_dom"/>
</dbReference>
<feature type="coiled-coil region" evidence="2">
    <location>
        <begin position="66"/>
        <end position="93"/>
    </location>
</feature>
<dbReference type="SUPFAM" id="SSF51261">
    <property type="entry name" value="Duplicated hybrid motif"/>
    <property type="match status" value="1"/>
</dbReference>
<dbReference type="GO" id="GO:0004222">
    <property type="term" value="F:metalloendopeptidase activity"/>
    <property type="evidence" value="ECO:0007669"/>
    <property type="project" value="TreeGrafter"/>
</dbReference>
<evidence type="ECO:0000313" key="6">
    <source>
        <dbReference type="Proteomes" id="UP000179243"/>
    </source>
</evidence>
<dbReference type="CDD" id="cd12797">
    <property type="entry name" value="M23_peptidase"/>
    <property type="match status" value="1"/>
</dbReference>
<organism evidence="5 6">
    <name type="scientific">Candidatus Raymondbacteria bacterium RIFOXYD12_FULL_49_13</name>
    <dbReference type="NCBI Taxonomy" id="1817890"/>
    <lineage>
        <taxon>Bacteria</taxon>
        <taxon>Raymondiibacteriota</taxon>
    </lineage>
</organism>
<protein>
    <recommendedName>
        <fullName evidence="4">M23ase beta-sheet core domain-containing protein</fullName>
    </recommendedName>
</protein>
<gene>
    <name evidence="5" type="ORF">A2519_03505</name>
</gene>
<proteinExistence type="predicted"/>
<feature type="domain" description="M23ase beta-sheet core" evidence="4">
    <location>
        <begin position="187"/>
        <end position="281"/>
    </location>
</feature>
<sequence length="287" mass="32306">MKTKTKNKKISFLMMSDTGAHNISFALSVWVVKLLVTLFMLVICAMALFVAYYARISHRILTVSVLARENTDLKEKNRKIDNLYAEIRKIKAYEKKIRLLTMNDEGNAETLTDGSASFFDYPEVVPEKELDLFVQNIKLQRNLAYINIKDGEERRKRIIESAPTILPVDGWISRGFEGKSDKGGRDDHTGIDIAAVYDSPIRASGPGIVTFAGWKPDFGNIVEIDHGYGYVSRYGHCSRTTVKKGDLVERSQAIAFVGSSGRSSAPHLHFEIIKDGQRIDPMLFIIK</sequence>
<evidence type="ECO:0000256" key="3">
    <source>
        <dbReference type="SAM" id="Phobius"/>
    </source>
</evidence>
<dbReference type="PANTHER" id="PTHR21666">
    <property type="entry name" value="PEPTIDASE-RELATED"/>
    <property type="match status" value="1"/>
</dbReference>
<evidence type="ECO:0000256" key="2">
    <source>
        <dbReference type="SAM" id="Coils"/>
    </source>
</evidence>
<dbReference type="Gene3D" id="2.70.70.10">
    <property type="entry name" value="Glucose Permease (Domain IIA)"/>
    <property type="match status" value="1"/>
</dbReference>
<reference evidence="5 6" key="1">
    <citation type="journal article" date="2016" name="Nat. Commun.">
        <title>Thousands of microbial genomes shed light on interconnected biogeochemical processes in an aquifer system.</title>
        <authorList>
            <person name="Anantharaman K."/>
            <person name="Brown C.T."/>
            <person name="Hug L.A."/>
            <person name="Sharon I."/>
            <person name="Castelle C.J."/>
            <person name="Probst A.J."/>
            <person name="Thomas B.C."/>
            <person name="Singh A."/>
            <person name="Wilkins M.J."/>
            <person name="Karaoz U."/>
            <person name="Brodie E.L."/>
            <person name="Williams K.H."/>
            <person name="Hubbard S.S."/>
            <person name="Banfield J.F."/>
        </authorList>
    </citation>
    <scope>NUCLEOTIDE SEQUENCE [LARGE SCALE GENOMIC DNA]</scope>
</reference>
<keyword evidence="2" id="KW-0175">Coiled coil</keyword>
<dbReference type="InterPro" id="IPR050570">
    <property type="entry name" value="Cell_wall_metabolism_enzyme"/>
</dbReference>
<dbReference type="EMBL" id="MFYX01000057">
    <property type="protein sequence ID" value="OGK05354.1"/>
    <property type="molecule type" value="Genomic_DNA"/>
</dbReference>
<keyword evidence="1" id="KW-0732">Signal</keyword>
<comment type="caution">
    <text evidence="5">The sequence shown here is derived from an EMBL/GenBank/DDBJ whole genome shotgun (WGS) entry which is preliminary data.</text>
</comment>
<keyword evidence="3" id="KW-1133">Transmembrane helix</keyword>
<dbReference type="AlphaFoldDB" id="A0A1F7FF78"/>
<name>A0A1F7FF78_UNCRA</name>
<dbReference type="InterPro" id="IPR011055">
    <property type="entry name" value="Dup_hybrid_motif"/>
</dbReference>
<evidence type="ECO:0000313" key="5">
    <source>
        <dbReference type="EMBL" id="OGK05354.1"/>
    </source>
</evidence>